<dbReference type="Gene3D" id="3.30.70.100">
    <property type="match status" value="1"/>
</dbReference>
<keyword evidence="4" id="KW-1185">Reference proteome</keyword>
<dbReference type="AlphaFoldDB" id="A0A367FSF8"/>
<dbReference type="InterPro" id="IPR006121">
    <property type="entry name" value="HMA_dom"/>
</dbReference>
<feature type="compositionally biased region" description="Basic and acidic residues" evidence="1">
    <location>
        <begin position="1"/>
        <end position="16"/>
    </location>
</feature>
<reference evidence="3 4" key="1">
    <citation type="submission" date="2018-06" db="EMBL/GenBank/DDBJ databases">
        <title>Sphaerisporangium craniellae sp. nov., isolated from a marine sponge in the South China Sea.</title>
        <authorList>
            <person name="Li L."/>
        </authorList>
    </citation>
    <scope>NUCLEOTIDE SEQUENCE [LARGE SCALE GENOMIC DNA]</scope>
    <source>
        <strain evidence="3 4">CCTCC AA 208026</strain>
    </source>
</reference>
<dbReference type="Pfam" id="PF00403">
    <property type="entry name" value="HMA"/>
    <property type="match status" value="1"/>
</dbReference>
<dbReference type="InterPro" id="IPR036163">
    <property type="entry name" value="HMA_dom_sf"/>
</dbReference>
<dbReference type="Proteomes" id="UP000253094">
    <property type="component" value="Unassembled WGS sequence"/>
</dbReference>
<name>A0A367FSF8_9ACTN</name>
<dbReference type="CDD" id="cd00371">
    <property type="entry name" value="HMA"/>
    <property type="match status" value="1"/>
</dbReference>
<dbReference type="GO" id="GO:0046872">
    <property type="term" value="F:metal ion binding"/>
    <property type="evidence" value="ECO:0007669"/>
    <property type="project" value="InterPro"/>
</dbReference>
<evidence type="ECO:0000259" key="2">
    <source>
        <dbReference type="PROSITE" id="PS50846"/>
    </source>
</evidence>
<evidence type="ECO:0000313" key="3">
    <source>
        <dbReference type="EMBL" id="RCG32722.1"/>
    </source>
</evidence>
<dbReference type="RefSeq" id="WP_114027354.1">
    <property type="nucleotide sequence ID" value="NZ_QOIL01000002.1"/>
</dbReference>
<dbReference type="PROSITE" id="PS50846">
    <property type="entry name" value="HMA_2"/>
    <property type="match status" value="1"/>
</dbReference>
<dbReference type="OrthoDB" id="3394236at2"/>
<proteinExistence type="predicted"/>
<gene>
    <name evidence="3" type="ORF">DQ384_04385</name>
</gene>
<evidence type="ECO:0000256" key="1">
    <source>
        <dbReference type="SAM" id="MobiDB-lite"/>
    </source>
</evidence>
<protein>
    <submittedName>
        <fullName evidence="3">Heavy-metal-associated domain-containing protein</fullName>
    </submittedName>
</protein>
<accession>A0A367FSF8</accession>
<sequence length="101" mass="10943">MADGGRREADARKTEAQETANTVEVPIPAMLCRRCVRTASGRVRDVPGVVSIEVDAREGLMRVRGDADPRVILAALRSAGFATDADADRRRAAPDSPSRRR</sequence>
<dbReference type="EMBL" id="QOIL01000002">
    <property type="protein sequence ID" value="RCG32722.1"/>
    <property type="molecule type" value="Genomic_DNA"/>
</dbReference>
<dbReference type="SUPFAM" id="SSF55008">
    <property type="entry name" value="HMA, heavy metal-associated domain"/>
    <property type="match status" value="1"/>
</dbReference>
<comment type="caution">
    <text evidence="3">The sequence shown here is derived from an EMBL/GenBank/DDBJ whole genome shotgun (WGS) entry which is preliminary data.</text>
</comment>
<organism evidence="3 4">
    <name type="scientific">Sphaerisporangium album</name>
    <dbReference type="NCBI Taxonomy" id="509200"/>
    <lineage>
        <taxon>Bacteria</taxon>
        <taxon>Bacillati</taxon>
        <taxon>Actinomycetota</taxon>
        <taxon>Actinomycetes</taxon>
        <taxon>Streptosporangiales</taxon>
        <taxon>Streptosporangiaceae</taxon>
        <taxon>Sphaerisporangium</taxon>
    </lineage>
</organism>
<feature type="region of interest" description="Disordered" evidence="1">
    <location>
        <begin position="1"/>
        <end position="20"/>
    </location>
</feature>
<feature type="domain" description="HMA" evidence="2">
    <location>
        <begin position="21"/>
        <end position="84"/>
    </location>
</feature>
<evidence type="ECO:0000313" key="4">
    <source>
        <dbReference type="Proteomes" id="UP000253094"/>
    </source>
</evidence>